<name>A0ABV7FYR5_9PROT</name>
<comment type="caution">
    <text evidence="2">The sequence shown here is derived from an EMBL/GenBank/DDBJ whole genome shotgun (WGS) entry which is preliminary data.</text>
</comment>
<keyword evidence="3" id="KW-1185">Reference proteome</keyword>
<dbReference type="Gene3D" id="3.40.190.10">
    <property type="entry name" value="Periplasmic binding protein-like II"/>
    <property type="match status" value="1"/>
</dbReference>
<protein>
    <submittedName>
        <fullName evidence="2">LysR substrate-binding domain-containing protein</fullName>
    </submittedName>
</protein>
<proteinExistence type="predicted"/>
<evidence type="ECO:0000259" key="1">
    <source>
        <dbReference type="Pfam" id="PF03466"/>
    </source>
</evidence>
<reference evidence="3" key="1">
    <citation type="journal article" date="2019" name="Int. J. Syst. Evol. Microbiol.">
        <title>The Global Catalogue of Microorganisms (GCM) 10K type strain sequencing project: providing services to taxonomists for standard genome sequencing and annotation.</title>
        <authorList>
            <consortium name="The Broad Institute Genomics Platform"/>
            <consortium name="The Broad Institute Genome Sequencing Center for Infectious Disease"/>
            <person name="Wu L."/>
            <person name="Ma J."/>
        </authorList>
    </citation>
    <scope>NUCLEOTIDE SEQUENCE [LARGE SCALE GENOMIC DNA]</scope>
    <source>
        <strain evidence="3">KCTC 52094</strain>
    </source>
</reference>
<gene>
    <name evidence="2" type="ORF">ACFOD4_10810</name>
</gene>
<dbReference type="InterPro" id="IPR005119">
    <property type="entry name" value="LysR_subst-bd"/>
</dbReference>
<accession>A0ABV7FYR5</accession>
<organism evidence="2 3">
    <name type="scientific">Teichococcus globiformis</name>
    <dbReference type="NCBI Taxonomy" id="2307229"/>
    <lineage>
        <taxon>Bacteria</taxon>
        <taxon>Pseudomonadati</taxon>
        <taxon>Pseudomonadota</taxon>
        <taxon>Alphaproteobacteria</taxon>
        <taxon>Acetobacterales</taxon>
        <taxon>Roseomonadaceae</taxon>
        <taxon>Roseomonas</taxon>
    </lineage>
</organism>
<dbReference type="EMBL" id="JBHRTN010000009">
    <property type="protein sequence ID" value="MFC3125554.1"/>
    <property type="molecule type" value="Genomic_DNA"/>
</dbReference>
<dbReference type="SUPFAM" id="SSF53850">
    <property type="entry name" value="Periplasmic binding protein-like II"/>
    <property type="match status" value="1"/>
</dbReference>
<dbReference type="RefSeq" id="WP_379596327.1">
    <property type="nucleotide sequence ID" value="NZ_JBHRTN010000009.1"/>
</dbReference>
<evidence type="ECO:0000313" key="3">
    <source>
        <dbReference type="Proteomes" id="UP001595593"/>
    </source>
</evidence>
<dbReference type="Proteomes" id="UP001595593">
    <property type="component" value="Unassembled WGS sequence"/>
</dbReference>
<sequence length="124" mass="13148">MASPSRCGGGRDCSGWPVWTLHLGAVMLLDHDLARHATIMVADCAGSPLIPPRANFANRLQIDELPGVGGGLRHEAGSMELMKVIALRGLGLAFITRVGVEAELKESGLCMCLYAKAMGWFEAG</sequence>
<evidence type="ECO:0000313" key="2">
    <source>
        <dbReference type="EMBL" id="MFC3125554.1"/>
    </source>
</evidence>
<feature type="domain" description="LysR substrate-binding" evidence="1">
    <location>
        <begin position="17"/>
        <end position="110"/>
    </location>
</feature>
<dbReference type="Pfam" id="PF03466">
    <property type="entry name" value="LysR_substrate"/>
    <property type="match status" value="1"/>
</dbReference>